<sequence length="117" mass="13383">MDYEFLIDDVLKKITLEKKEGRYVVTDDDLTHEADIQYISPGVISILIDNKSFRVYLVKDNIKRYVCVQGHNFTVQEFTDEDGSAHASVEGSQEDKLVVKAPMPGKVIKVYVKENEE</sequence>
<feature type="non-terminal residue" evidence="1">
    <location>
        <position position="117"/>
    </location>
</feature>
<organism evidence="1">
    <name type="scientific">marine sediment metagenome</name>
    <dbReference type="NCBI Taxonomy" id="412755"/>
    <lineage>
        <taxon>unclassified sequences</taxon>
        <taxon>metagenomes</taxon>
        <taxon>ecological metagenomes</taxon>
    </lineage>
</organism>
<dbReference type="EMBL" id="BARV01026045">
    <property type="protein sequence ID" value="GAI36475.1"/>
    <property type="molecule type" value="Genomic_DNA"/>
</dbReference>
<comment type="caution">
    <text evidence="1">The sequence shown here is derived from an EMBL/GenBank/DDBJ whole genome shotgun (WGS) entry which is preliminary data.</text>
</comment>
<name>X1PBV7_9ZZZZ</name>
<evidence type="ECO:0008006" key="2">
    <source>
        <dbReference type="Google" id="ProtNLM"/>
    </source>
</evidence>
<protein>
    <recommendedName>
        <fullName evidence="2">Lipoyl-binding domain-containing protein</fullName>
    </recommendedName>
</protein>
<dbReference type="AlphaFoldDB" id="X1PBV7"/>
<proteinExistence type="predicted"/>
<evidence type="ECO:0000313" key="1">
    <source>
        <dbReference type="EMBL" id="GAI36475.1"/>
    </source>
</evidence>
<reference evidence="1" key="1">
    <citation type="journal article" date="2014" name="Front. Microbiol.">
        <title>High frequency of phylogenetically diverse reductive dehalogenase-homologous genes in deep subseafloor sedimentary metagenomes.</title>
        <authorList>
            <person name="Kawai M."/>
            <person name="Futagami T."/>
            <person name="Toyoda A."/>
            <person name="Takaki Y."/>
            <person name="Nishi S."/>
            <person name="Hori S."/>
            <person name="Arai W."/>
            <person name="Tsubouchi T."/>
            <person name="Morono Y."/>
            <person name="Uchiyama I."/>
            <person name="Ito T."/>
            <person name="Fujiyama A."/>
            <person name="Inagaki F."/>
            <person name="Takami H."/>
        </authorList>
    </citation>
    <scope>NUCLEOTIDE SEQUENCE</scope>
    <source>
        <strain evidence="1">Expedition CK06-06</strain>
    </source>
</reference>
<accession>X1PBV7</accession>
<gene>
    <name evidence="1" type="ORF">S06H3_42162</name>
</gene>